<dbReference type="SUPFAM" id="SSF56112">
    <property type="entry name" value="Protein kinase-like (PK-like)"/>
    <property type="match status" value="1"/>
</dbReference>
<comment type="caution">
    <text evidence="6">The sequence shown here is derived from an EMBL/GenBank/DDBJ whole genome shotgun (WGS) entry which is preliminary data.</text>
</comment>
<evidence type="ECO:0000256" key="1">
    <source>
        <dbReference type="ARBA" id="ARBA00022679"/>
    </source>
</evidence>
<evidence type="ECO:0000313" key="6">
    <source>
        <dbReference type="EMBL" id="GMS86437.1"/>
    </source>
</evidence>
<evidence type="ECO:0000259" key="5">
    <source>
        <dbReference type="PROSITE" id="PS50011"/>
    </source>
</evidence>
<evidence type="ECO:0000256" key="3">
    <source>
        <dbReference type="ARBA" id="ARBA00022777"/>
    </source>
</evidence>
<dbReference type="InterPro" id="IPR050339">
    <property type="entry name" value="CC_SR_Kinase"/>
</dbReference>
<dbReference type="GO" id="GO:0004694">
    <property type="term" value="F:eukaryotic translation initiation factor 2alpha kinase activity"/>
    <property type="evidence" value="ECO:0007669"/>
    <property type="project" value="TreeGrafter"/>
</dbReference>
<dbReference type="SMART" id="SM00220">
    <property type="entry name" value="S_TKc"/>
    <property type="match status" value="1"/>
</dbReference>
<name>A0AAV5SUH1_9BILA</name>
<evidence type="ECO:0000256" key="2">
    <source>
        <dbReference type="ARBA" id="ARBA00022741"/>
    </source>
</evidence>
<dbReference type="Gene3D" id="1.10.510.10">
    <property type="entry name" value="Transferase(Phosphotransferase) domain 1"/>
    <property type="match status" value="1"/>
</dbReference>
<keyword evidence="7" id="KW-1185">Reference proteome</keyword>
<organism evidence="6 7">
    <name type="scientific">Pristionchus entomophagus</name>
    <dbReference type="NCBI Taxonomy" id="358040"/>
    <lineage>
        <taxon>Eukaryota</taxon>
        <taxon>Metazoa</taxon>
        <taxon>Ecdysozoa</taxon>
        <taxon>Nematoda</taxon>
        <taxon>Chromadorea</taxon>
        <taxon>Rhabditida</taxon>
        <taxon>Rhabditina</taxon>
        <taxon>Diplogasteromorpha</taxon>
        <taxon>Diplogasteroidea</taxon>
        <taxon>Neodiplogasteridae</taxon>
        <taxon>Pristionchus</taxon>
    </lineage>
</organism>
<dbReference type="PROSITE" id="PS50011">
    <property type="entry name" value="PROTEIN_KINASE_DOM"/>
    <property type="match status" value="1"/>
</dbReference>
<dbReference type="GO" id="GO:0005634">
    <property type="term" value="C:nucleus"/>
    <property type="evidence" value="ECO:0007669"/>
    <property type="project" value="TreeGrafter"/>
</dbReference>
<keyword evidence="1" id="KW-0808">Transferase</keyword>
<evidence type="ECO:0000313" key="7">
    <source>
        <dbReference type="Proteomes" id="UP001432027"/>
    </source>
</evidence>
<keyword evidence="4" id="KW-0067">ATP-binding</keyword>
<dbReference type="AlphaFoldDB" id="A0AAV5SUH1"/>
<dbReference type="GO" id="GO:0005524">
    <property type="term" value="F:ATP binding"/>
    <property type="evidence" value="ECO:0007669"/>
    <property type="project" value="UniProtKB-KW"/>
</dbReference>
<dbReference type="InterPro" id="IPR011009">
    <property type="entry name" value="Kinase-like_dom_sf"/>
</dbReference>
<feature type="domain" description="Protein kinase" evidence="5">
    <location>
        <begin position="1"/>
        <end position="149"/>
    </location>
</feature>
<sequence>MFTLQINYESYTVLLYIKMELGKSSLKRWIRKNRLAEQRDPSTIRTWFKQIVSAVEYIHKHNTMHRDLKPGNILVISDDVVKICDLGIATMIDSGDGALTFRTDIGTPLYKAPEQMLKCQVYDNRVDIYSMGLILLEMSAVMTNKTRGE</sequence>
<evidence type="ECO:0000256" key="4">
    <source>
        <dbReference type="ARBA" id="ARBA00022840"/>
    </source>
</evidence>
<accession>A0AAV5SUH1</accession>
<dbReference type="Proteomes" id="UP001432027">
    <property type="component" value="Unassembled WGS sequence"/>
</dbReference>
<dbReference type="Pfam" id="PF00069">
    <property type="entry name" value="Pkinase"/>
    <property type="match status" value="1"/>
</dbReference>
<dbReference type="PANTHER" id="PTHR11042">
    <property type="entry name" value="EUKARYOTIC TRANSLATION INITIATION FACTOR 2-ALPHA KINASE EIF2-ALPHA KINASE -RELATED"/>
    <property type="match status" value="1"/>
</dbReference>
<keyword evidence="3" id="KW-0418">Kinase</keyword>
<dbReference type="InterPro" id="IPR000719">
    <property type="entry name" value="Prot_kinase_dom"/>
</dbReference>
<protein>
    <recommendedName>
        <fullName evidence="5">Protein kinase domain-containing protein</fullName>
    </recommendedName>
</protein>
<dbReference type="GO" id="GO:0005737">
    <property type="term" value="C:cytoplasm"/>
    <property type="evidence" value="ECO:0007669"/>
    <property type="project" value="TreeGrafter"/>
</dbReference>
<keyword evidence="2" id="KW-0547">Nucleotide-binding</keyword>
<reference evidence="6" key="1">
    <citation type="submission" date="2023-10" db="EMBL/GenBank/DDBJ databases">
        <title>Genome assembly of Pristionchus species.</title>
        <authorList>
            <person name="Yoshida K."/>
            <person name="Sommer R.J."/>
        </authorList>
    </citation>
    <scope>NUCLEOTIDE SEQUENCE</scope>
    <source>
        <strain evidence="6">RS0144</strain>
    </source>
</reference>
<dbReference type="PANTHER" id="PTHR11042:SF91">
    <property type="entry name" value="EUKARYOTIC TRANSLATION INITIATION FACTOR 2-ALPHA KINASE"/>
    <property type="match status" value="1"/>
</dbReference>
<dbReference type="EMBL" id="BTSX01000002">
    <property type="protein sequence ID" value="GMS86437.1"/>
    <property type="molecule type" value="Genomic_DNA"/>
</dbReference>
<feature type="non-terminal residue" evidence="6">
    <location>
        <position position="149"/>
    </location>
</feature>
<proteinExistence type="predicted"/>
<gene>
    <name evidence="6" type="ORF">PENTCL1PPCAC_8612</name>
</gene>